<gene>
    <name evidence="1" type="ORF">L3X38_042409</name>
</gene>
<evidence type="ECO:0000313" key="1">
    <source>
        <dbReference type="EMBL" id="KAI5313235.1"/>
    </source>
</evidence>
<protein>
    <submittedName>
        <fullName evidence="1">Uncharacterized protein</fullName>
    </submittedName>
</protein>
<organism evidence="1 2">
    <name type="scientific">Prunus dulcis</name>
    <name type="common">Almond</name>
    <name type="synonym">Amygdalus dulcis</name>
    <dbReference type="NCBI Taxonomy" id="3755"/>
    <lineage>
        <taxon>Eukaryota</taxon>
        <taxon>Viridiplantae</taxon>
        <taxon>Streptophyta</taxon>
        <taxon>Embryophyta</taxon>
        <taxon>Tracheophyta</taxon>
        <taxon>Spermatophyta</taxon>
        <taxon>Magnoliopsida</taxon>
        <taxon>eudicotyledons</taxon>
        <taxon>Gunneridae</taxon>
        <taxon>Pentapetalae</taxon>
        <taxon>rosids</taxon>
        <taxon>fabids</taxon>
        <taxon>Rosales</taxon>
        <taxon>Rosaceae</taxon>
        <taxon>Amygdaloideae</taxon>
        <taxon>Amygdaleae</taxon>
        <taxon>Prunus</taxon>
    </lineage>
</organism>
<evidence type="ECO:0000313" key="2">
    <source>
        <dbReference type="Proteomes" id="UP001054821"/>
    </source>
</evidence>
<comment type="caution">
    <text evidence="1">The sequence shown here is derived from an EMBL/GenBank/DDBJ whole genome shotgun (WGS) entry which is preliminary data.</text>
</comment>
<name>A0AAD4UUT8_PRUDU</name>
<dbReference type="AlphaFoldDB" id="A0AAD4UUT8"/>
<sequence length="119" mass="12750">MLQVGWELGVHRSAKGLGGNRDTSTTLEKNRGNWSRALGIGKDSSASGPGIVACLEPLCCYTALAVQQGWFGRAWSLGLLPKSDRVQPSPFIVSKSDRVQPLGLLRRFGEALNRGLGSL</sequence>
<accession>A0AAD4UUT8</accession>
<reference evidence="1 2" key="1">
    <citation type="journal article" date="2022" name="G3 (Bethesda)">
        <title>Whole-genome sequence and methylome profiling of the almond [Prunus dulcis (Mill.) D.A. Webb] cultivar 'Nonpareil'.</title>
        <authorList>
            <person name="D'Amico-Willman K.M."/>
            <person name="Ouma W.Z."/>
            <person name="Meulia T."/>
            <person name="Sideli G.M."/>
            <person name="Gradziel T.M."/>
            <person name="Fresnedo-Ramirez J."/>
        </authorList>
    </citation>
    <scope>NUCLEOTIDE SEQUENCE [LARGE SCALE GENOMIC DNA]</scope>
    <source>
        <strain evidence="1">Clone GOH B32 T37-40</strain>
    </source>
</reference>
<dbReference type="EMBL" id="JAJFAZ020000008">
    <property type="protein sequence ID" value="KAI5313235.1"/>
    <property type="molecule type" value="Genomic_DNA"/>
</dbReference>
<keyword evidence="2" id="KW-1185">Reference proteome</keyword>
<proteinExistence type="predicted"/>
<dbReference type="Proteomes" id="UP001054821">
    <property type="component" value="Chromosome 8"/>
</dbReference>